<accession>K9WXU4</accession>
<dbReference type="KEGG" id="csg:Cylst_2397"/>
<dbReference type="STRING" id="56107.Cylst_2397"/>
<evidence type="ECO:0000313" key="1">
    <source>
        <dbReference type="EMBL" id="AFZ24616.1"/>
    </source>
</evidence>
<proteinExistence type="predicted"/>
<dbReference type="AlphaFoldDB" id="K9WXU4"/>
<dbReference type="EMBL" id="CP003642">
    <property type="protein sequence ID" value="AFZ24616.1"/>
    <property type="molecule type" value="Genomic_DNA"/>
</dbReference>
<dbReference type="HOGENOM" id="CLU_2181224_0_0_3"/>
<gene>
    <name evidence="1" type="ORF">Cylst_2397</name>
</gene>
<protein>
    <submittedName>
        <fullName evidence="1">Uncharacterized protein</fullName>
    </submittedName>
</protein>
<name>K9WXU4_9NOST</name>
<reference evidence="1 2" key="1">
    <citation type="submission" date="2012-06" db="EMBL/GenBank/DDBJ databases">
        <title>Finished chromosome of genome of Cylindrospermum stagnale PCC 7417.</title>
        <authorList>
            <consortium name="US DOE Joint Genome Institute"/>
            <person name="Gugger M."/>
            <person name="Coursin T."/>
            <person name="Rippka R."/>
            <person name="Tandeau De Marsac N."/>
            <person name="Huntemann M."/>
            <person name="Wei C.-L."/>
            <person name="Han J."/>
            <person name="Detter J.C."/>
            <person name="Han C."/>
            <person name="Tapia R."/>
            <person name="Chen A."/>
            <person name="Kyrpides N."/>
            <person name="Mavromatis K."/>
            <person name="Markowitz V."/>
            <person name="Szeto E."/>
            <person name="Ivanova N."/>
            <person name="Pagani I."/>
            <person name="Pati A."/>
            <person name="Goodwin L."/>
            <person name="Nordberg H.P."/>
            <person name="Cantor M.N."/>
            <person name="Hua S.X."/>
            <person name="Woyke T."/>
            <person name="Kerfeld C.A."/>
        </authorList>
    </citation>
    <scope>NUCLEOTIDE SEQUENCE [LARGE SCALE GENOMIC DNA]</scope>
    <source>
        <strain evidence="1 2">PCC 7417</strain>
    </source>
</reference>
<keyword evidence="2" id="KW-1185">Reference proteome</keyword>
<organism evidence="1 2">
    <name type="scientific">Cylindrospermum stagnale PCC 7417</name>
    <dbReference type="NCBI Taxonomy" id="56107"/>
    <lineage>
        <taxon>Bacteria</taxon>
        <taxon>Bacillati</taxon>
        <taxon>Cyanobacteriota</taxon>
        <taxon>Cyanophyceae</taxon>
        <taxon>Nostocales</taxon>
        <taxon>Nostocaceae</taxon>
        <taxon>Cylindrospermum</taxon>
    </lineage>
</organism>
<dbReference type="RefSeq" id="WP_015207870.1">
    <property type="nucleotide sequence ID" value="NC_019757.1"/>
</dbReference>
<dbReference type="OrthoDB" id="515361at2"/>
<evidence type="ECO:0000313" key="2">
    <source>
        <dbReference type="Proteomes" id="UP000010475"/>
    </source>
</evidence>
<dbReference type="Proteomes" id="UP000010475">
    <property type="component" value="Chromosome"/>
</dbReference>
<sequence length="112" mass="11586">MPTADDNAIVIRGGRISQDNFINGGTLDINNRLNDVSVQCSGTTAVKNVNIATIALWRGPIPAGPVGATTVKKIRQKGGNVILSPGVGGGGPNHCTLFGITPKDAAEIFTQY</sequence>